<name>A0A9D1NAI2_9FIRM</name>
<keyword evidence="3" id="KW-0540">Nuclease</keyword>
<dbReference type="Gene3D" id="3.90.1640.30">
    <property type="match status" value="1"/>
</dbReference>
<protein>
    <recommendedName>
        <fullName evidence="2">Single-stranded-DNA-specific exonuclease RecJ</fullName>
    </recommendedName>
</protein>
<evidence type="ECO:0000256" key="1">
    <source>
        <dbReference type="ARBA" id="ARBA00005915"/>
    </source>
</evidence>
<dbReference type="Pfam" id="PF17768">
    <property type="entry name" value="RecJ_OB"/>
    <property type="match status" value="1"/>
</dbReference>
<feature type="domain" description="DHHA1" evidence="7">
    <location>
        <begin position="334"/>
        <end position="427"/>
    </location>
</feature>
<dbReference type="GO" id="GO:0003676">
    <property type="term" value="F:nucleic acid binding"/>
    <property type="evidence" value="ECO:0007669"/>
    <property type="project" value="InterPro"/>
</dbReference>
<evidence type="ECO:0000256" key="2">
    <source>
        <dbReference type="ARBA" id="ARBA00019841"/>
    </source>
</evidence>
<comment type="similarity">
    <text evidence="1">Belongs to the RecJ family.</text>
</comment>
<dbReference type="Proteomes" id="UP000886891">
    <property type="component" value="Unassembled WGS sequence"/>
</dbReference>
<dbReference type="PANTHER" id="PTHR30255">
    <property type="entry name" value="SINGLE-STRANDED-DNA-SPECIFIC EXONUCLEASE RECJ"/>
    <property type="match status" value="1"/>
</dbReference>
<dbReference type="InterPro" id="IPR051673">
    <property type="entry name" value="SSDNA_exonuclease_RecJ"/>
</dbReference>
<sequence length="760" mass="85882">MKTARQIPTQSLEHNGLHPVVAELLLRRGYDTPQKIESFLRADLSELSEPSVLNGMEEGAAMIREHIRKQSSIVIYGDYDCDGIGAAAILYLTLRSCGANVKVFIPTRADDGYGLNKDSLTKLISAGKVDLIVTVDCGVTAKEEVEFLRQNGVSVVITDHHEPKDELPDCIVIDPKTQTDAPELCGAGVALMLSRMLCDHWSDYLDLCAISTVADLVPLKGDNRIIVKEGLKMLSSRNIRPGLKALLRAAGHLPGEAVDSYDVAFKLAPRLNAAGRLSTATKSFRLLTETDPSLLHILAQELDAENKRRQDLCVKTIEEGRKMLADYDLAAHRIIVLHHPDWEAGVVGIAAAKLTEEFHRPTILLTGKGGLLKGSCRSISGVSIFEILAYCSPILVSYGGHSMAAGVGIRSENLSKLIEQADAYIKERYADEVFLFRPHGDVPFGLKQLDEKFMDDLKLLEPFGMENARPVFYERCLALPFVRIKSHRHIKLKLKQNIEVVAFHALQNLEILNEPIEKDVYYVVEREMRGNRVGIKCYLRHIELTEIRTDPKELLFSYLATFVPHAMPTASVGIPGEKDSLYGDLKIVFSEDTFHKLCKEYPDYQKTVYRLDRSNPYNTILLAPRQKEDYALYHKITVYDAPAEQWTDLLKRTYRIPIERIGEEPRFNVSVPPIDLDEMRNTYAFLKAYRNQKPFSGLPITFSELKKSGYSYDFDVFRLHWMILSELGLLRTEKGILSVLQQKVNPEHSQIIRYCRRIRQ</sequence>
<dbReference type="Pfam" id="PF01368">
    <property type="entry name" value="DHH"/>
    <property type="match status" value="1"/>
</dbReference>
<dbReference type="Pfam" id="PF02272">
    <property type="entry name" value="DHHA1"/>
    <property type="match status" value="1"/>
</dbReference>
<gene>
    <name evidence="9" type="primary">recJ</name>
    <name evidence="9" type="ORF">IAB14_00195</name>
</gene>
<dbReference type="EMBL" id="DVOH01000003">
    <property type="protein sequence ID" value="HIU99518.1"/>
    <property type="molecule type" value="Genomic_DNA"/>
</dbReference>
<dbReference type="GO" id="GO:0006281">
    <property type="term" value="P:DNA repair"/>
    <property type="evidence" value="ECO:0007669"/>
    <property type="project" value="InterPro"/>
</dbReference>
<dbReference type="InterPro" id="IPR041122">
    <property type="entry name" value="RecJ_OB"/>
</dbReference>
<keyword evidence="4" id="KW-0378">Hydrolase</keyword>
<evidence type="ECO:0000256" key="4">
    <source>
        <dbReference type="ARBA" id="ARBA00022801"/>
    </source>
</evidence>
<accession>A0A9D1NAI2</accession>
<evidence type="ECO:0000313" key="9">
    <source>
        <dbReference type="EMBL" id="HIU99518.1"/>
    </source>
</evidence>
<dbReference type="InterPro" id="IPR003156">
    <property type="entry name" value="DHHA1_dom"/>
</dbReference>
<evidence type="ECO:0000256" key="3">
    <source>
        <dbReference type="ARBA" id="ARBA00022722"/>
    </source>
</evidence>
<reference evidence="9" key="1">
    <citation type="submission" date="2020-10" db="EMBL/GenBank/DDBJ databases">
        <authorList>
            <person name="Gilroy R."/>
        </authorList>
    </citation>
    <scope>NUCLEOTIDE SEQUENCE</scope>
    <source>
        <strain evidence="9">23406</strain>
    </source>
</reference>
<dbReference type="SUPFAM" id="SSF64182">
    <property type="entry name" value="DHH phosphoesterases"/>
    <property type="match status" value="1"/>
</dbReference>
<dbReference type="PANTHER" id="PTHR30255:SF2">
    <property type="entry name" value="SINGLE-STRANDED-DNA-SPECIFIC EXONUCLEASE RECJ"/>
    <property type="match status" value="1"/>
</dbReference>
<feature type="domain" description="RecJ OB" evidence="8">
    <location>
        <begin position="441"/>
        <end position="531"/>
    </location>
</feature>
<dbReference type="NCBIfam" id="TIGR00644">
    <property type="entry name" value="recJ"/>
    <property type="match status" value="1"/>
</dbReference>
<feature type="domain" description="DDH" evidence="6">
    <location>
        <begin position="72"/>
        <end position="210"/>
    </location>
</feature>
<dbReference type="GO" id="GO:0006310">
    <property type="term" value="P:DNA recombination"/>
    <property type="evidence" value="ECO:0007669"/>
    <property type="project" value="InterPro"/>
</dbReference>
<dbReference type="InterPro" id="IPR038763">
    <property type="entry name" value="DHH_sf"/>
</dbReference>
<evidence type="ECO:0000256" key="5">
    <source>
        <dbReference type="ARBA" id="ARBA00022839"/>
    </source>
</evidence>
<dbReference type="InterPro" id="IPR001667">
    <property type="entry name" value="DDH_dom"/>
</dbReference>
<organism evidence="9 10">
    <name type="scientific">Candidatus Stercoripulliclostridium merdipullorum</name>
    <dbReference type="NCBI Taxonomy" id="2840952"/>
    <lineage>
        <taxon>Bacteria</taxon>
        <taxon>Bacillati</taxon>
        <taxon>Bacillota</taxon>
        <taxon>Clostridia</taxon>
        <taxon>Eubacteriales</taxon>
        <taxon>Candidatus Stercoripulliclostridium</taxon>
    </lineage>
</organism>
<dbReference type="Gene3D" id="3.10.310.30">
    <property type="match status" value="1"/>
</dbReference>
<dbReference type="GO" id="GO:0008409">
    <property type="term" value="F:5'-3' exonuclease activity"/>
    <property type="evidence" value="ECO:0007669"/>
    <property type="project" value="InterPro"/>
</dbReference>
<dbReference type="InterPro" id="IPR004610">
    <property type="entry name" value="RecJ"/>
</dbReference>
<proteinExistence type="inferred from homology"/>
<evidence type="ECO:0000259" key="7">
    <source>
        <dbReference type="Pfam" id="PF02272"/>
    </source>
</evidence>
<evidence type="ECO:0000313" key="10">
    <source>
        <dbReference type="Proteomes" id="UP000886891"/>
    </source>
</evidence>
<keyword evidence="5 9" id="KW-0269">Exonuclease</keyword>
<reference evidence="9" key="2">
    <citation type="journal article" date="2021" name="PeerJ">
        <title>Extensive microbial diversity within the chicken gut microbiome revealed by metagenomics and culture.</title>
        <authorList>
            <person name="Gilroy R."/>
            <person name="Ravi A."/>
            <person name="Getino M."/>
            <person name="Pursley I."/>
            <person name="Horton D.L."/>
            <person name="Alikhan N.F."/>
            <person name="Baker D."/>
            <person name="Gharbi K."/>
            <person name="Hall N."/>
            <person name="Watson M."/>
            <person name="Adriaenssens E.M."/>
            <person name="Foster-Nyarko E."/>
            <person name="Jarju S."/>
            <person name="Secka A."/>
            <person name="Antonio M."/>
            <person name="Oren A."/>
            <person name="Chaudhuri R.R."/>
            <person name="La Ragione R."/>
            <person name="Hildebrand F."/>
            <person name="Pallen M.J."/>
        </authorList>
    </citation>
    <scope>NUCLEOTIDE SEQUENCE</scope>
    <source>
        <strain evidence="9">23406</strain>
    </source>
</reference>
<dbReference type="AlphaFoldDB" id="A0A9D1NAI2"/>
<evidence type="ECO:0000259" key="6">
    <source>
        <dbReference type="Pfam" id="PF01368"/>
    </source>
</evidence>
<comment type="caution">
    <text evidence="9">The sequence shown here is derived from an EMBL/GenBank/DDBJ whole genome shotgun (WGS) entry which is preliminary data.</text>
</comment>
<evidence type="ECO:0000259" key="8">
    <source>
        <dbReference type="Pfam" id="PF17768"/>
    </source>
</evidence>